<evidence type="ECO:0000256" key="1">
    <source>
        <dbReference type="ARBA" id="ARBA00006484"/>
    </source>
</evidence>
<gene>
    <name evidence="4" type="ORF">FH969_10615</name>
</gene>
<reference evidence="4 5" key="1">
    <citation type="submission" date="2019-06" db="EMBL/GenBank/DDBJ databases">
        <title>Draft genome sequence of Miniimonas arenae KCTC 19750T isolated from sea sand.</title>
        <authorList>
            <person name="Park S.-J."/>
        </authorList>
    </citation>
    <scope>NUCLEOTIDE SEQUENCE [LARGE SCALE GENOMIC DNA]</scope>
    <source>
        <strain evidence="4 5">KCTC 19750</strain>
    </source>
</reference>
<dbReference type="OrthoDB" id="9789398at2"/>
<dbReference type="FunFam" id="3.40.50.720:FF:000084">
    <property type="entry name" value="Short-chain dehydrogenase reductase"/>
    <property type="match status" value="1"/>
</dbReference>
<dbReference type="InterPro" id="IPR036291">
    <property type="entry name" value="NAD(P)-bd_dom_sf"/>
</dbReference>
<dbReference type="AlphaFoldDB" id="A0A5C5BBL2"/>
<accession>A0A5C5BBL2</accession>
<dbReference type="PANTHER" id="PTHR43477">
    <property type="entry name" value="DIHYDROANTICAPSIN 7-DEHYDROGENASE"/>
    <property type="match status" value="1"/>
</dbReference>
<dbReference type="Proteomes" id="UP000313849">
    <property type="component" value="Unassembled WGS sequence"/>
</dbReference>
<dbReference type="PROSITE" id="PS00061">
    <property type="entry name" value="ADH_SHORT"/>
    <property type="match status" value="1"/>
</dbReference>
<dbReference type="EMBL" id="VENP01000040">
    <property type="protein sequence ID" value="TNU73587.1"/>
    <property type="molecule type" value="Genomic_DNA"/>
</dbReference>
<sequence length="249" mass="25487">MGHLDGLVALVTGGASGIGAAITTRLRADGARVAVLDVAPEHADADLAVRVDVTDDASVRAGVEAVVEAFGRLDIVVNNAGIGAQGDVAANDDAEWLRVLDLNVVGVARVTRAALPHLRRSPSAAICVTCSIAATAGLPQRALYSATKGALLSLVRAMAADHVREGIRVNAVSPGTVDTPWIGRLLDAASDPAAERAALEARQPHGRLVRPEEVADAVAYLVGPRAASTTGVTLAVDGGMDALRVRPTR</sequence>
<dbReference type="InterPro" id="IPR002347">
    <property type="entry name" value="SDR_fam"/>
</dbReference>
<dbReference type="CDD" id="cd05233">
    <property type="entry name" value="SDR_c"/>
    <property type="match status" value="1"/>
</dbReference>
<dbReference type="InterPro" id="IPR057326">
    <property type="entry name" value="KR_dom"/>
</dbReference>
<keyword evidence="2" id="KW-0560">Oxidoreductase</keyword>
<dbReference type="Gene3D" id="3.40.50.720">
    <property type="entry name" value="NAD(P)-binding Rossmann-like Domain"/>
    <property type="match status" value="1"/>
</dbReference>
<proteinExistence type="inferred from homology"/>
<dbReference type="SUPFAM" id="SSF51735">
    <property type="entry name" value="NAD(P)-binding Rossmann-fold domains"/>
    <property type="match status" value="1"/>
</dbReference>
<feature type="domain" description="Ketoreductase" evidence="3">
    <location>
        <begin position="7"/>
        <end position="175"/>
    </location>
</feature>
<evidence type="ECO:0000313" key="4">
    <source>
        <dbReference type="EMBL" id="TNU73587.1"/>
    </source>
</evidence>
<dbReference type="SMART" id="SM00822">
    <property type="entry name" value="PKS_KR"/>
    <property type="match status" value="1"/>
</dbReference>
<evidence type="ECO:0000259" key="3">
    <source>
        <dbReference type="SMART" id="SM00822"/>
    </source>
</evidence>
<keyword evidence="5" id="KW-1185">Reference proteome</keyword>
<comment type="similarity">
    <text evidence="1">Belongs to the short-chain dehydrogenases/reductases (SDR) family.</text>
</comment>
<protein>
    <submittedName>
        <fullName evidence="4">SDR family oxidoreductase</fullName>
    </submittedName>
</protein>
<name>A0A5C5BBL2_9MICO</name>
<organism evidence="4 5">
    <name type="scientific">Miniimonas arenae</name>
    <dbReference type="NCBI Taxonomy" id="676201"/>
    <lineage>
        <taxon>Bacteria</taxon>
        <taxon>Bacillati</taxon>
        <taxon>Actinomycetota</taxon>
        <taxon>Actinomycetes</taxon>
        <taxon>Micrococcales</taxon>
        <taxon>Beutenbergiaceae</taxon>
        <taxon>Miniimonas</taxon>
    </lineage>
</organism>
<dbReference type="GO" id="GO:0016491">
    <property type="term" value="F:oxidoreductase activity"/>
    <property type="evidence" value="ECO:0007669"/>
    <property type="project" value="UniProtKB-KW"/>
</dbReference>
<dbReference type="PANTHER" id="PTHR43477:SF1">
    <property type="entry name" value="DIHYDROANTICAPSIN 7-DEHYDROGENASE"/>
    <property type="match status" value="1"/>
</dbReference>
<dbReference type="InterPro" id="IPR020904">
    <property type="entry name" value="Sc_DH/Rdtase_CS"/>
</dbReference>
<evidence type="ECO:0000256" key="2">
    <source>
        <dbReference type="ARBA" id="ARBA00023002"/>
    </source>
</evidence>
<dbReference type="PRINTS" id="PR00081">
    <property type="entry name" value="GDHRDH"/>
</dbReference>
<evidence type="ECO:0000313" key="5">
    <source>
        <dbReference type="Proteomes" id="UP000313849"/>
    </source>
</evidence>
<dbReference type="InterPro" id="IPR051122">
    <property type="entry name" value="SDR_DHRS6-like"/>
</dbReference>
<dbReference type="Pfam" id="PF13561">
    <property type="entry name" value="adh_short_C2"/>
    <property type="match status" value="1"/>
</dbReference>
<comment type="caution">
    <text evidence="4">The sequence shown here is derived from an EMBL/GenBank/DDBJ whole genome shotgun (WGS) entry which is preliminary data.</text>
</comment>
<dbReference type="PRINTS" id="PR00080">
    <property type="entry name" value="SDRFAMILY"/>
</dbReference>